<evidence type="ECO:0000259" key="10">
    <source>
        <dbReference type="PROSITE" id="PS50893"/>
    </source>
</evidence>
<dbReference type="SUPFAM" id="SSF90123">
    <property type="entry name" value="ABC transporter transmembrane region"/>
    <property type="match status" value="1"/>
</dbReference>
<dbReference type="GO" id="GO:0005524">
    <property type="term" value="F:ATP binding"/>
    <property type="evidence" value="ECO:0007669"/>
    <property type="project" value="UniProtKB-KW"/>
</dbReference>
<dbReference type="Pfam" id="PF00664">
    <property type="entry name" value="ABC_membrane"/>
    <property type="match status" value="1"/>
</dbReference>
<dbReference type="OrthoDB" id="6500128at2759"/>
<feature type="transmembrane region" description="Helical" evidence="9">
    <location>
        <begin position="169"/>
        <end position="189"/>
    </location>
</feature>
<sequence length="585" mass="66280">GWWGWLRQFQTFLPHLIPFKDRRLQVYAICLVGLVLLSRALNLIGPKLLGDVVNKVVTLEDHGSIPWTPILEYIFLAKVPQELIVEPLKSILRNRLHYWAYKELLMASYSHIMGLSLDFHDNKESAEAYAAVDQSNRLNQLLDNLIMTAFPIVLDHVLILAYLSYLFDVYMGLILAVIFVAYTISTYKLTAICAPHQRECLQYTREQKKIQIESFSAWQEAAYINRQSYHIEQLHIATAKEIKHMAMFTDLSLIQQIGQNSIMILGYTAVLILAVYQIVHKNRPIGTFVALLMYWSQLTRPIYQLAFAYKDIVGYAVEAEPLLRIMQTAPTVVDSAGAPNLTPRGGKVEFSRVSFTYDTRQDFIKDLSFTVVAGSTVAFVGQTGAGKTTICNKLLFRFYDVTGGSIQIDGQDIRDVTQHSLRETIGIVPQDPVFLSTTVLEAVRYARLNATDEEVYNACKAAAIHDSILRKPCGYQHQIGDRGCKLSGGEKQRLAIARVFLRDPEIIVLDEATSTVDNLSEAKIQQALSNVCRGKTTFVIAHRLSTVMHADQIFVLDQGRIAERGTHDELLQLKGRYWQLWYKKV</sequence>
<gene>
    <name evidence="12" type="ORF">EJ04DRAFT_393689</name>
</gene>
<evidence type="ECO:0000259" key="11">
    <source>
        <dbReference type="PROSITE" id="PS50929"/>
    </source>
</evidence>
<evidence type="ECO:0000313" key="13">
    <source>
        <dbReference type="Proteomes" id="UP000799444"/>
    </source>
</evidence>
<dbReference type="PROSITE" id="PS50929">
    <property type="entry name" value="ABC_TM1F"/>
    <property type="match status" value="1"/>
</dbReference>
<keyword evidence="7 9" id="KW-0472">Membrane</keyword>
<comment type="caution">
    <text evidence="12">The sequence shown here is derived from an EMBL/GenBank/DDBJ whole genome shotgun (WGS) entry which is preliminary data.</text>
</comment>
<accession>A0A9P4QMT8</accession>
<evidence type="ECO:0000256" key="3">
    <source>
        <dbReference type="ARBA" id="ARBA00022692"/>
    </source>
</evidence>
<feature type="domain" description="ABC transmembrane type-1" evidence="11">
    <location>
        <begin position="34"/>
        <end position="314"/>
    </location>
</feature>
<keyword evidence="6 9" id="KW-1133">Transmembrane helix</keyword>
<dbReference type="PANTHER" id="PTHR24221">
    <property type="entry name" value="ATP-BINDING CASSETTE SUB-FAMILY B"/>
    <property type="match status" value="1"/>
</dbReference>
<dbReference type="Proteomes" id="UP000799444">
    <property type="component" value="Unassembled WGS sequence"/>
</dbReference>
<dbReference type="InterPro" id="IPR036640">
    <property type="entry name" value="ABC1_TM_sf"/>
</dbReference>
<dbReference type="InterPro" id="IPR003593">
    <property type="entry name" value="AAA+_ATPase"/>
</dbReference>
<dbReference type="PROSITE" id="PS00211">
    <property type="entry name" value="ABC_TRANSPORTER_1"/>
    <property type="match status" value="1"/>
</dbReference>
<keyword evidence="13" id="KW-1185">Reference proteome</keyword>
<keyword evidence="4" id="KW-0547">Nucleotide-binding</keyword>
<feature type="non-terminal residue" evidence="12">
    <location>
        <position position="1"/>
    </location>
</feature>
<dbReference type="EMBL" id="ML996318">
    <property type="protein sequence ID" value="KAF2727691.1"/>
    <property type="molecule type" value="Genomic_DNA"/>
</dbReference>
<evidence type="ECO:0000256" key="7">
    <source>
        <dbReference type="ARBA" id="ARBA00023136"/>
    </source>
</evidence>
<dbReference type="GO" id="GO:0016020">
    <property type="term" value="C:membrane"/>
    <property type="evidence" value="ECO:0007669"/>
    <property type="project" value="UniProtKB-SubCell"/>
</dbReference>
<keyword evidence="3 9" id="KW-0812">Transmembrane</keyword>
<evidence type="ECO:0000256" key="2">
    <source>
        <dbReference type="ARBA" id="ARBA00022448"/>
    </source>
</evidence>
<dbReference type="InterPro" id="IPR027417">
    <property type="entry name" value="P-loop_NTPase"/>
</dbReference>
<dbReference type="PANTHER" id="PTHR24221:SF503">
    <property type="entry name" value="MITOCHONDRIAL POTASSIUM CHANNEL ATP-BINDING SUBUNIT"/>
    <property type="match status" value="1"/>
</dbReference>
<evidence type="ECO:0000256" key="5">
    <source>
        <dbReference type="ARBA" id="ARBA00022840"/>
    </source>
</evidence>
<comment type="subcellular location">
    <subcellularLocation>
        <location evidence="1">Membrane</location>
        <topology evidence="1">Multi-pass membrane protein</topology>
    </subcellularLocation>
</comment>
<evidence type="ECO:0000256" key="4">
    <source>
        <dbReference type="ARBA" id="ARBA00022741"/>
    </source>
</evidence>
<dbReference type="FunFam" id="3.40.50.300:FF:000287">
    <property type="entry name" value="Multidrug ABC transporter ATP-binding protein"/>
    <property type="match status" value="1"/>
</dbReference>
<dbReference type="Gene3D" id="1.20.1560.10">
    <property type="entry name" value="ABC transporter type 1, transmembrane domain"/>
    <property type="match status" value="1"/>
</dbReference>
<evidence type="ECO:0000256" key="1">
    <source>
        <dbReference type="ARBA" id="ARBA00004141"/>
    </source>
</evidence>
<dbReference type="InterPro" id="IPR011527">
    <property type="entry name" value="ABC1_TM_dom"/>
</dbReference>
<feature type="non-terminal residue" evidence="12">
    <location>
        <position position="585"/>
    </location>
</feature>
<keyword evidence="2" id="KW-0813">Transport</keyword>
<evidence type="ECO:0000256" key="8">
    <source>
        <dbReference type="ARBA" id="ARBA00024363"/>
    </source>
</evidence>
<dbReference type="InterPro" id="IPR039421">
    <property type="entry name" value="Type_1_exporter"/>
</dbReference>
<dbReference type="Gene3D" id="3.40.50.300">
    <property type="entry name" value="P-loop containing nucleotide triphosphate hydrolases"/>
    <property type="match status" value="1"/>
</dbReference>
<evidence type="ECO:0000313" key="12">
    <source>
        <dbReference type="EMBL" id="KAF2727691.1"/>
    </source>
</evidence>
<dbReference type="InterPro" id="IPR017871">
    <property type="entry name" value="ABC_transporter-like_CS"/>
</dbReference>
<proteinExistence type="inferred from homology"/>
<dbReference type="PROSITE" id="PS50893">
    <property type="entry name" value="ABC_TRANSPORTER_2"/>
    <property type="match status" value="1"/>
</dbReference>
<feature type="domain" description="ABC transporter" evidence="10">
    <location>
        <begin position="348"/>
        <end position="583"/>
    </location>
</feature>
<dbReference type="AlphaFoldDB" id="A0A9P4QMT8"/>
<keyword evidence="12" id="KW-0378">Hydrolase</keyword>
<evidence type="ECO:0000256" key="9">
    <source>
        <dbReference type="SAM" id="Phobius"/>
    </source>
</evidence>
<organism evidence="12 13">
    <name type="scientific">Polyplosphaeria fusca</name>
    <dbReference type="NCBI Taxonomy" id="682080"/>
    <lineage>
        <taxon>Eukaryota</taxon>
        <taxon>Fungi</taxon>
        <taxon>Dikarya</taxon>
        <taxon>Ascomycota</taxon>
        <taxon>Pezizomycotina</taxon>
        <taxon>Dothideomycetes</taxon>
        <taxon>Pleosporomycetidae</taxon>
        <taxon>Pleosporales</taxon>
        <taxon>Tetraplosphaeriaceae</taxon>
        <taxon>Polyplosphaeria</taxon>
    </lineage>
</organism>
<dbReference type="GO" id="GO:0140359">
    <property type="term" value="F:ABC-type transporter activity"/>
    <property type="evidence" value="ECO:0007669"/>
    <property type="project" value="InterPro"/>
</dbReference>
<evidence type="ECO:0000256" key="6">
    <source>
        <dbReference type="ARBA" id="ARBA00022989"/>
    </source>
</evidence>
<name>A0A9P4QMT8_9PLEO</name>
<keyword evidence="5" id="KW-0067">ATP-binding</keyword>
<feature type="transmembrane region" description="Helical" evidence="9">
    <location>
        <begin position="262"/>
        <end position="279"/>
    </location>
</feature>
<dbReference type="InterPro" id="IPR003439">
    <property type="entry name" value="ABC_transporter-like_ATP-bd"/>
</dbReference>
<dbReference type="Pfam" id="PF00005">
    <property type="entry name" value="ABC_tran"/>
    <property type="match status" value="1"/>
</dbReference>
<dbReference type="SUPFAM" id="SSF52540">
    <property type="entry name" value="P-loop containing nucleoside triphosphate hydrolases"/>
    <property type="match status" value="1"/>
</dbReference>
<dbReference type="GO" id="GO:0016887">
    <property type="term" value="F:ATP hydrolysis activity"/>
    <property type="evidence" value="ECO:0007669"/>
    <property type="project" value="InterPro"/>
</dbReference>
<protein>
    <submittedName>
        <fullName evidence="12">P-loop containing nucleoside triphosphate hydrolase protein</fullName>
    </submittedName>
</protein>
<dbReference type="SMART" id="SM00382">
    <property type="entry name" value="AAA"/>
    <property type="match status" value="1"/>
</dbReference>
<reference evidence="12" key="1">
    <citation type="journal article" date="2020" name="Stud. Mycol.">
        <title>101 Dothideomycetes genomes: a test case for predicting lifestyles and emergence of pathogens.</title>
        <authorList>
            <person name="Haridas S."/>
            <person name="Albert R."/>
            <person name="Binder M."/>
            <person name="Bloem J."/>
            <person name="Labutti K."/>
            <person name="Salamov A."/>
            <person name="Andreopoulos B."/>
            <person name="Baker S."/>
            <person name="Barry K."/>
            <person name="Bills G."/>
            <person name="Bluhm B."/>
            <person name="Cannon C."/>
            <person name="Castanera R."/>
            <person name="Culley D."/>
            <person name="Daum C."/>
            <person name="Ezra D."/>
            <person name="Gonzalez J."/>
            <person name="Henrissat B."/>
            <person name="Kuo A."/>
            <person name="Liang C."/>
            <person name="Lipzen A."/>
            <person name="Lutzoni F."/>
            <person name="Magnuson J."/>
            <person name="Mondo S."/>
            <person name="Nolan M."/>
            <person name="Ohm R."/>
            <person name="Pangilinan J."/>
            <person name="Park H.-J."/>
            <person name="Ramirez L."/>
            <person name="Alfaro M."/>
            <person name="Sun H."/>
            <person name="Tritt A."/>
            <person name="Yoshinaga Y."/>
            <person name="Zwiers L.-H."/>
            <person name="Turgeon B."/>
            <person name="Goodwin S."/>
            <person name="Spatafora J."/>
            <person name="Crous P."/>
            <person name="Grigoriev I."/>
        </authorList>
    </citation>
    <scope>NUCLEOTIDE SEQUENCE</scope>
    <source>
        <strain evidence="12">CBS 125425</strain>
    </source>
</reference>
<comment type="similarity">
    <text evidence="8">Belongs to the ABC transporter superfamily. ABCB family. Heavy Metal importer (TC 3.A.1.210) subfamily.</text>
</comment>